<proteinExistence type="predicted"/>
<keyword evidence="2" id="KW-0472">Membrane</keyword>
<dbReference type="Proteomes" id="UP000824106">
    <property type="component" value="Unassembled WGS sequence"/>
</dbReference>
<evidence type="ECO:0000313" key="5">
    <source>
        <dbReference type="Proteomes" id="UP000824106"/>
    </source>
</evidence>
<feature type="region of interest" description="Disordered" evidence="1">
    <location>
        <begin position="63"/>
        <end position="153"/>
    </location>
</feature>
<dbReference type="InterPro" id="IPR009988">
    <property type="entry name" value="DUF1510"/>
</dbReference>
<keyword evidence="2" id="KW-0812">Transmembrane</keyword>
<dbReference type="EMBL" id="DXAZ01000125">
    <property type="protein sequence ID" value="HIZ71633.1"/>
    <property type="molecule type" value="Genomic_DNA"/>
</dbReference>
<feature type="compositionally biased region" description="Acidic residues" evidence="1">
    <location>
        <begin position="85"/>
        <end position="136"/>
    </location>
</feature>
<feature type="compositionally biased region" description="Basic and acidic residues" evidence="1">
    <location>
        <begin position="11"/>
        <end position="21"/>
    </location>
</feature>
<protein>
    <submittedName>
        <fullName evidence="4">DUF1510 family protein</fullName>
    </submittedName>
</protein>
<organism evidence="4 5">
    <name type="scientific">Candidatus Atopostipes pullistercoris</name>
    <dbReference type="NCBI Taxonomy" id="2838467"/>
    <lineage>
        <taxon>Bacteria</taxon>
        <taxon>Bacillati</taxon>
        <taxon>Bacillota</taxon>
        <taxon>Bacilli</taxon>
        <taxon>Lactobacillales</taxon>
        <taxon>Carnobacteriaceae</taxon>
        <taxon>Atopostipes</taxon>
    </lineage>
</organism>
<evidence type="ECO:0000313" key="4">
    <source>
        <dbReference type="EMBL" id="HIZ71633.1"/>
    </source>
</evidence>
<reference evidence="4" key="1">
    <citation type="journal article" date="2021" name="PeerJ">
        <title>Extensive microbial diversity within the chicken gut microbiome revealed by metagenomics and culture.</title>
        <authorList>
            <person name="Gilroy R."/>
            <person name="Ravi A."/>
            <person name="Getino M."/>
            <person name="Pursley I."/>
            <person name="Horton D.L."/>
            <person name="Alikhan N.F."/>
            <person name="Baker D."/>
            <person name="Gharbi K."/>
            <person name="Hall N."/>
            <person name="Watson M."/>
            <person name="Adriaenssens E.M."/>
            <person name="Foster-Nyarko E."/>
            <person name="Jarju S."/>
            <person name="Secka A."/>
            <person name="Antonio M."/>
            <person name="Oren A."/>
            <person name="Chaudhuri R.R."/>
            <person name="La Ragione R."/>
            <person name="Hildebrand F."/>
            <person name="Pallen M.J."/>
        </authorList>
    </citation>
    <scope>NUCLEOTIDE SEQUENCE</scope>
    <source>
        <strain evidence="4">CHK169-4300</strain>
    </source>
</reference>
<comment type="caution">
    <text evidence="4">The sequence shown here is derived from an EMBL/GenBank/DDBJ whole genome shotgun (WGS) entry which is preliminary data.</text>
</comment>
<feature type="domain" description="DUF1510" evidence="3">
    <location>
        <begin position="141"/>
        <end position="216"/>
    </location>
</feature>
<dbReference type="AlphaFoldDB" id="A0A9D2JYW8"/>
<sequence>MSKNQSRKERKNQEKNSDIKNKTETRSGISRIYYYVIGILFLILLLLVIFIFTRGGNKVNLEDENTEESALVENEETENNNTENTNEEEDTTEEEIDDSEAEEEEDNSSEENSEEDLEEENQETEELEPGESEVVNEDAPHDTSHAVDYNDGSNDRVQIKNEIMAATGLNDDLIEWWIGNDGPGRVEATVSDRNQTEIYQVYLQYGDGNWHVLNYERINSVPNN</sequence>
<reference evidence="4" key="2">
    <citation type="submission" date="2021-04" db="EMBL/GenBank/DDBJ databases">
        <authorList>
            <person name="Gilroy R."/>
        </authorList>
    </citation>
    <scope>NUCLEOTIDE SEQUENCE</scope>
    <source>
        <strain evidence="4">CHK169-4300</strain>
    </source>
</reference>
<feature type="transmembrane region" description="Helical" evidence="2">
    <location>
        <begin position="32"/>
        <end position="52"/>
    </location>
</feature>
<accession>A0A9D2JYW8</accession>
<feature type="region of interest" description="Disordered" evidence="1">
    <location>
        <begin position="1"/>
        <end position="21"/>
    </location>
</feature>
<evidence type="ECO:0000259" key="3">
    <source>
        <dbReference type="Pfam" id="PF07423"/>
    </source>
</evidence>
<evidence type="ECO:0000256" key="2">
    <source>
        <dbReference type="SAM" id="Phobius"/>
    </source>
</evidence>
<name>A0A9D2JYW8_9LACT</name>
<dbReference type="Pfam" id="PF07423">
    <property type="entry name" value="DUF1510"/>
    <property type="match status" value="1"/>
</dbReference>
<keyword evidence="2" id="KW-1133">Transmembrane helix</keyword>
<gene>
    <name evidence="4" type="ORF">H9808_07730</name>
</gene>
<evidence type="ECO:0000256" key="1">
    <source>
        <dbReference type="SAM" id="MobiDB-lite"/>
    </source>
</evidence>